<evidence type="ECO:0000256" key="9">
    <source>
        <dbReference type="ARBA" id="ARBA00023242"/>
    </source>
</evidence>
<keyword evidence="8" id="KW-0694">RNA-binding</keyword>
<dbReference type="InterPro" id="IPR017336">
    <property type="entry name" value="Snurportin-1"/>
</dbReference>
<evidence type="ECO:0000256" key="3">
    <source>
        <dbReference type="ARBA" id="ARBA00004496"/>
    </source>
</evidence>
<evidence type="ECO:0000256" key="10">
    <source>
        <dbReference type="SAM" id="MobiDB-lite"/>
    </source>
</evidence>
<evidence type="ECO:0000256" key="5">
    <source>
        <dbReference type="ARBA" id="ARBA00016034"/>
    </source>
</evidence>
<feature type="region of interest" description="Disordered" evidence="10">
    <location>
        <begin position="1"/>
        <end position="99"/>
    </location>
</feature>
<dbReference type="Gene3D" id="3.30.470.30">
    <property type="entry name" value="DNA ligase/mRNA capping enzyme"/>
    <property type="match status" value="2"/>
</dbReference>
<keyword evidence="6" id="KW-0813">Transport</keyword>
<evidence type="ECO:0000256" key="4">
    <source>
        <dbReference type="ARBA" id="ARBA00007540"/>
    </source>
</evidence>
<dbReference type="PANTHER" id="PTHR13403">
    <property type="entry name" value="SNURPORTIN1 RNUT1 PROTEIN RNA, U TRANSPORTER 1"/>
    <property type="match status" value="1"/>
</dbReference>
<dbReference type="Pfam" id="PF21974">
    <property type="entry name" value="SPN1_m3Gcap_bd"/>
    <property type="match status" value="1"/>
</dbReference>
<evidence type="ECO:0000259" key="11">
    <source>
        <dbReference type="Pfam" id="PF21974"/>
    </source>
</evidence>
<dbReference type="GO" id="GO:0005737">
    <property type="term" value="C:cytoplasm"/>
    <property type="evidence" value="ECO:0007669"/>
    <property type="project" value="UniProtKB-SubCell"/>
</dbReference>
<keyword evidence="9" id="KW-0539">Nucleus</keyword>
<proteinExistence type="inferred from homology"/>
<evidence type="ECO:0000256" key="1">
    <source>
        <dbReference type="ARBA" id="ARBA00003975"/>
    </source>
</evidence>
<dbReference type="GO" id="GO:0005634">
    <property type="term" value="C:nucleus"/>
    <property type="evidence" value="ECO:0007669"/>
    <property type="project" value="UniProtKB-SubCell"/>
</dbReference>
<feature type="domain" description="Snurportin-1 m3G cap-binding" evidence="11">
    <location>
        <begin position="265"/>
        <end position="312"/>
    </location>
</feature>
<keyword evidence="13" id="KW-1185">Reference proteome</keyword>
<dbReference type="OrthoDB" id="10003593at2759"/>
<comment type="function">
    <text evidence="1">Functions as an U snRNP-specific nuclear import adapter. Involved in the trimethylguanosine (m3G)-cap-dependent nuclear import of U snRNPs. Binds specifically to the terminal m3G-cap U snRNAs.</text>
</comment>
<comment type="similarity">
    <text evidence="4">Belongs to the snurportin family.</text>
</comment>
<evidence type="ECO:0000256" key="2">
    <source>
        <dbReference type="ARBA" id="ARBA00004123"/>
    </source>
</evidence>
<dbReference type="AlphaFoldDB" id="A0A316UVK2"/>
<evidence type="ECO:0000256" key="8">
    <source>
        <dbReference type="ARBA" id="ARBA00022884"/>
    </source>
</evidence>
<dbReference type="GO" id="GO:0061015">
    <property type="term" value="P:snRNA import into nucleus"/>
    <property type="evidence" value="ECO:0007669"/>
    <property type="project" value="InterPro"/>
</dbReference>
<protein>
    <recommendedName>
        <fullName evidence="5">Snurportin-1</fullName>
    </recommendedName>
</protein>
<dbReference type="EMBL" id="KZ819663">
    <property type="protein sequence ID" value="PWN29327.1"/>
    <property type="molecule type" value="Genomic_DNA"/>
</dbReference>
<dbReference type="GeneID" id="37029872"/>
<reference evidence="12 13" key="1">
    <citation type="journal article" date="2018" name="Mol. Biol. Evol.">
        <title>Broad Genomic Sampling Reveals a Smut Pathogenic Ancestry of the Fungal Clade Ustilaginomycotina.</title>
        <authorList>
            <person name="Kijpornyongpan T."/>
            <person name="Mondo S.J."/>
            <person name="Barry K."/>
            <person name="Sandor L."/>
            <person name="Lee J."/>
            <person name="Lipzen A."/>
            <person name="Pangilinan J."/>
            <person name="LaButti K."/>
            <person name="Hainaut M."/>
            <person name="Henrissat B."/>
            <person name="Grigoriev I.V."/>
            <person name="Spatafora J.W."/>
            <person name="Aime M.C."/>
        </authorList>
    </citation>
    <scope>NUCLEOTIDE SEQUENCE [LARGE SCALE GENOMIC DNA]</scope>
    <source>
        <strain evidence="12 13">MCA 5214</strain>
    </source>
</reference>
<evidence type="ECO:0000313" key="13">
    <source>
        <dbReference type="Proteomes" id="UP000245884"/>
    </source>
</evidence>
<organism evidence="12 13">
    <name type="scientific">Jaminaea rosea</name>
    <dbReference type="NCBI Taxonomy" id="1569628"/>
    <lineage>
        <taxon>Eukaryota</taxon>
        <taxon>Fungi</taxon>
        <taxon>Dikarya</taxon>
        <taxon>Basidiomycota</taxon>
        <taxon>Ustilaginomycotina</taxon>
        <taxon>Exobasidiomycetes</taxon>
        <taxon>Microstromatales</taxon>
        <taxon>Microstromatales incertae sedis</taxon>
        <taxon>Jaminaea</taxon>
    </lineage>
</organism>
<gene>
    <name evidence="12" type="ORF">BDZ90DRAFT_258267</name>
</gene>
<dbReference type="Proteomes" id="UP000245884">
    <property type="component" value="Unassembled WGS sequence"/>
</dbReference>
<feature type="compositionally biased region" description="Basic residues" evidence="10">
    <location>
        <begin position="82"/>
        <end position="91"/>
    </location>
</feature>
<feature type="region of interest" description="Disordered" evidence="10">
    <location>
        <begin position="219"/>
        <end position="260"/>
    </location>
</feature>
<dbReference type="GO" id="GO:0003723">
    <property type="term" value="F:RNA binding"/>
    <property type="evidence" value="ECO:0007669"/>
    <property type="project" value="UniProtKB-KW"/>
</dbReference>
<comment type="subcellular location">
    <subcellularLocation>
        <location evidence="3">Cytoplasm</location>
    </subcellularLocation>
    <subcellularLocation>
        <location evidence="2">Nucleus</location>
    </subcellularLocation>
</comment>
<feature type="compositionally biased region" description="Basic and acidic residues" evidence="10">
    <location>
        <begin position="7"/>
        <end position="21"/>
    </location>
</feature>
<feature type="compositionally biased region" description="Polar residues" evidence="10">
    <location>
        <begin position="160"/>
        <end position="182"/>
    </location>
</feature>
<feature type="region of interest" description="Disordered" evidence="10">
    <location>
        <begin position="157"/>
        <end position="186"/>
    </location>
</feature>
<feature type="compositionally biased region" description="Basic residues" evidence="10">
    <location>
        <begin position="235"/>
        <end position="247"/>
    </location>
</feature>
<evidence type="ECO:0000256" key="7">
    <source>
        <dbReference type="ARBA" id="ARBA00022490"/>
    </source>
</evidence>
<name>A0A316UVK2_9BASI</name>
<accession>A0A316UVK2</accession>
<evidence type="ECO:0000256" key="6">
    <source>
        <dbReference type="ARBA" id="ARBA00022448"/>
    </source>
</evidence>
<dbReference type="STRING" id="1569628.A0A316UVK2"/>
<feature type="compositionally biased region" description="Basic and acidic residues" evidence="10">
    <location>
        <begin position="32"/>
        <end position="42"/>
    </location>
</feature>
<sequence length="499" mass="54712">MTSQGDKAIKAEISHRLEQYKRTPLSTPLGAQERRRQAALEVRRRRRDASYSAARGLDAVDDLALPDSDDLGLDDQPASSKANKKKNKQKQQKSSPTSFANVLQQAELLDSLPEDLDENWMALPWIPSGRRVLARVDWDARYGEDRMTLYSRRRGEAINPASSGQSRTAPQTQSLSATTHTDAGQEEDNAAHTTVMVEEDVPSYDSSSSTTAAADLQLPTDFASGPSSTMPFPHKPPRKRRGGRSSRSHASSNFSIPLSQPLPRGTELDCVFTPRSSTLWALDIRSWGTSTDLRECDAEFRLYWLEARLSELDPPMWPAHFPADSLRGEERMLDGTGPFAYPFIIKALPVVAAPVRGLEEWKRRVLDVCRSQNSPDACSRTKVRRIITATAAAPESGEMDVDRAGVSAPTLVTLEALLIAPGPHTPTSDGILLYHREGGYVEGEAQTPLAAWVPTCATEAGGMDVTKFERLLEERDKGTASSAVAVLEEDKNLSGGMET</sequence>
<dbReference type="RefSeq" id="XP_025363939.1">
    <property type="nucleotide sequence ID" value="XM_025508049.1"/>
</dbReference>
<evidence type="ECO:0000313" key="12">
    <source>
        <dbReference type="EMBL" id="PWN29327.1"/>
    </source>
</evidence>
<dbReference type="PANTHER" id="PTHR13403:SF6">
    <property type="entry name" value="SNURPORTIN-1"/>
    <property type="match status" value="1"/>
</dbReference>
<dbReference type="InterPro" id="IPR047857">
    <property type="entry name" value="Snurportin1_C"/>
</dbReference>
<keyword evidence="7" id="KW-0963">Cytoplasm</keyword>